<dbReference type="PANTHER" id="PTHR30288">
    <property type="entry name" value="FLAGELLAR CAP/ASSEMBLY PROTEIN FLID"/>
    <property type="match status" value="1"/>
</dbReference>
<dbReference type="GO" id="GO:0009424">
    <property type="term" value="C:bacterial-type flagellum hook"/>
    <property type="evidence" value="ECO:0007669"/>
    <property type="project" value="UniProtKB-UniRule"/>
</dbReference>
<comment type="subunit">
    <text evidence="2 5">Homopentamer.</text>
</comment>
<feature type="domain" description="Flagellar hook-associated protein 2 C-terminal" evidence="7">
    <location>
        <begin position="227"/>
        <end position="453"/>
    </location>
</feature>
<evidence type="ECO:0000313" key="8">
    <source>
        <dbReference type="EMBL" id="RZT30836.1"/>
    </source>
</evidence>
<name>A0A4Q7RCH3_9BURK</name>
<feature type="domain" description="Flagellar hook-associated protein 2 N-terminal" evidence="6">
    <location>
        <begin position="10"/>
        <end position="106"/>
    </location>
</feature>
<dbReference type="GO" id="GO:0071973">
    <property type="term" value="P:bacterial-type flagellum-dependent cell motility"/>
    <property type="evidence" value="ECO:0007669"/>
    <property type="project" value="TreeGrafter"/>
</dbReference>
<dbReference type="GO" id="GO:0005576">
    <property type="term" value="C:extracellular region"/>
    <property type="evidence" value="ECO:0007669"/>
    <property type="project" value="UniProtKB-SubCell"/>
</dbReference>
<gene>
    <name evidence="8" type="ORF">EV147_4684</name>
</gene>
<dbReference type="GO" id="GO:0009421">
    <property type="term" value="C:bacterial-type flagellum filament cap"/>
    <property type="evidence" value="ECO:0007669"/>
    <property type="project" value="InterPro"/>
</dbReference>
<keyword evidence="8" id="KW-0282">Flagellum</keyword>
<keyword evidence="8" id="KW-0969">Cilium</keyword>
<dbReference type="EMBL" id="SGXM01000010">
    <property type="protein sequence ID" value="RZT30836.1"/>
    <property type="molecule type" value="Genomic_DNA"/>
</dbReference>
<sequence length="473" mass="48616">MALSSIGVGSNLNLADLLDSLETNEKVQLTAIDNQAKSFQAKLSGYGTIKSVLDAYSAAAKTLSTASTFAAVKPYVATESVLTAAANSNAVAGTYTINVTSVAAAQSLVSKGVADQKAGIGGGTINIDFGPDLATGGAPTSSKTVTLGSDTSLEGIRDAINKADVGVTASLVNDGSGTPYHLVLTSEKTGTKSQMKISASDAAVGDVVNFDPTQATQPNGLKEVVKAADAKMTVNSIDIVSQSNTIEEAAQGLTLTVKSTGTTTMAVTRDDTAITAAVNGFVTAYNNVLSAAKTLTAYDTDAGTKAALNGDSTLRNILASMRSMLNTSIPNGAGGSNTLSDLGIEFNVTTENAGRLEVDDDKLKKVLSSNFKDLTSFFTGANGATGMGKTITDYVDGLNATGGALDAVTDGVTDTLKQLEDKYTATSDRIDVVMQRYRDQFTQLDLLVAKLNNTKTYLTQQFAALNGSGSSSK</sequence>
<dbReference type="PANTHER" id="PTHR30288:SF0">
    <property type="entry name" value="FLAGELLAR HOOK-ASSOCIATED PROTEIN 2"/>
    <property type="match status" value="1"/>
</dbReference>
<dbReference type="InterPro" id="IPR003481">
    <property type="entry name" value="FliD_N"/>
</dbReference>
<evidence type="ECO:0000256" key="1">
    <source>
        <dbReference type="ARBA" id="ARBA00009764"/>
    </source>
</evidence>
<evidence type="ECO:0000256" key="4">
    <source>
        <dbReference type="ARBA" id="ARBA00023143"/>
    </source>
</evidence>
<dbReference type="Pfam" id="PF07195">
    <property type="entry name" value="FliD_C"/>
    <property type="match status" value="1"/>
</dbReference>
<evidence type="ECO:0000256" key="5">
    <source>
        <dbReference type="RuleBase" id="RU362066"/>
    </source>
</evidence>
<dbReference type="GO" id="GO:0007155">
    <property type="term" value="P:cell adhesion"/>
    <property type="evidence" value="ECO:0007669"/>
    <property type="project" value="InterPro"/>
</dbReference>
<proteinExistence type="inferred from homology"/>
<dbReference type="Proteomes" id="UP000291078">
    <property type="component" value="Unassembled WGS sequence"/>
</dbReference>
<dbReference type="Pfam" id="PF02465">
    <property type="entry name" value="FliD_N"/>
    <property type="match status" value="1"/>
</dbReference>
<dbReference type="RefSeq" id="WP_130393576.1">
    <property type="nucleotide sequence ID" value="NZ_SGXM01000010.1"/>
</dbReference>
<protein>
    <recommendedName>
        <fullName evidence="5">Flagellar hook-associated protein 2</fullName>
        <shortName evidence="5">HAP2</shortName>
    </recommendedName>
    <alternativeName>
        <fullName evidence="5">Flagellar cap protein</fullName>
    </alternativeName>
</protein>
<evidence type="ECO:0000259" key="6">
    <source>
        <dbReference type="Pfam" id="PF02465"/>
    </source>
</evidence>
<dbReference type="InterPro" id="IPR010809">
    <property type="entry name" value="FliD_C"/>
</dbReference>
<keyword evidence="5" id="KW-0964">Secreted</keyword>
<evidence type="ECO:0000313" key="9">
    <source>
        <dbReference type="Proteomes" id="UP000291078"/>
    </source>
</evidence>
<dbReference type="OrthoDB" id="9810816at2"/>
<accession>A0A4Q7RCH3</accession>
<comment type="caution">
    <text evidence="8">The sequence shown here is derived from an EMBL/GenBank/DDBJ whole genome shotgun (WGS) entry which is preliminary data.</text>
</comment>
<keyword evidence="4 5" id="KW-0975">Bacterial flagellum</keyword>
<evidence type="ECO:0000256" key="3">
    <source>
        <dbReference type="ARBA" id="ARBA00023054"/>
    </source>
</evidence>
<comment type="similarity">
    <text evidence="1 5">Belongs to the FliD family.</text>
</comment>
<keyword evidence="9" id="KW-1185">Reference proteome</keyword>
<dbReference type="InterPro" id="IPR040026">
    <property type="entry name" value="FliD"/>
</dbReference>
<comment type="function">
    <text evidence="5">Required for morphogenesis and for the elongation of the flagellar filament by facilitating polymerization of the flagellin monomers at the tip of growing filament. Forms a capping structure, which prevents flagellin subunits (transported through the central channel of the flagellum) from leaking out without polymerization at the distal end.</text>
</comment>
<dbReference type="AlphaFoldDB" id="A0A4Q7RCH3"/>
<comment type="subcellular location">
    <subcellularLocation>
        <location evidence="5">Secreted</location>
    </subcellularLocation>
    <subcellularLocation>
        <location evidence="5">Bacterial flagellum</location>
    </subcellularLocation>
</comment>
<keyword evidence="3" id="KW-0175">Coiled coil</keyword>
<organism evidence="8 9">
    <name type="scientific">Cupriavidus agavae</name>
    <dbReference type="NCBI Taxonomy" id="1001822"/>
    <lineage>
        <taxon>Bacteria</taxon>
        <taxon>Pseudomonadati</taxon>
        <taxon>Pseudomonadota</taxon>
        <taxon>Betaproteobacteria</taxon>
        <taxon>Burkholderiales</taxon>
        <taxon>Burkholderiaceae</taxon>
        <taxon>Cupriavidus</taxon>
    </lineage>
</organism>
<evidence type="ECO:0000256" key="2">
    <source>
        <dbReference type="ARBA" id="ARBA00011255"/>
    </source>
</evidence>
<reference evidence="8 9" key="1">
    <citation type="journal article" date="2015" name="Stand. Genomic Sci.">
        <title>Genomic Encyclopedia of Bacterial and Archaeal Type Strains, Phase III: the genomes of soil and plant-associated and newly described type strains.</title>
        <authorList>
            <person name="Whitman W.B."/>
            <person name="Woyke T."/>
            <person name="Klenk H.P."/>
            <person name="Zhou Y."/>
            <person name="Lilburn T.G."/>
            <person name="Beck B.J."/>
            <person name="De Vos P."/>
            <person name="Vandamme P."/>
            <person name="Eisen J.A."/>
            <person name="Garrity G."/>
            <person name="Hugenholtz P."/>
            <person name="Kyrpides N.C."/>
        </authorList>
    </citation>
    <scope>NUCLEOTIDE SEQUENCE [LARGE SCALE GENOMIC DNA]</scope>
    <source>
        <strain evidence="8 9">ASC-9842</strain>
    </source>
</reference>
<evidence type="ECO:0000259" key="7">
    <source>
        <dbReference type="Pfam" id="PF07195"/>
    </source>
</evidence>
<keyword evidence="8" id="KW-0966">Cell projection</keyword>